<keyword evidence="2" id="KW-1185">Reference proteome</keyword>
<accession>A0A923M6Z7</accession>
<reference evidence="1" key="1">
    <citation type="submission" date="2020-08" db="EMBL/GenBank/DDBJ databases">
        <title>Ramlibacter sp. GTP1 16S ribosomal RNA gene genome sequencing and assembly.</title>
        <authorList>
            <person name="Kang M."/>
        </authorList>
    </citation>
    <scope>NUCLEOTIDE SEQUENCE</scope>
    <source>
        <strain evidence="1">GTP1</strain>
    </source>
</reference>
<dbReference type="EMBL" id="JACORU010000003">
    <property type="protein sequence ID" value="MBC5764926.1"/>
    <property type="molecule type" value="Genomic_DNA"/>
</dbReference>
<comment type="caution">
    <text evidence="1">The sequence shown here is derived from an EMBL/GenBank/DDBJ whole genome shotgun (WGS) entry which is preliminary data.</text>
</comment>
<evidence type="ECO:0000313" key="1">
    <source>
        <dbReference type="EMBL" id="MBC5764926.1"/>
    </source>
</evidence>
<dbReference type="InterPro" id="IPR009057">
    <property type="entry name" value="Homeodomain-like_sf"/>
</dbReference>
<dbReference type="AlphaFoldDB" id="A0A923M6Z7"/>
<dbReference type="InterPro" id="IPR036388">
    <property type="entry name" value="WH-like_DNA-bd_sf"/>
</dbReference>
<gene>
    <name evidence="1" type="ORF">H8R02_10720</name>
</gene>
<dbReference type="RefSeq" id="WP_187081388.1">
    <property type="nucleotide sequence ID" value="NZ_JACORU010000003.1"/>
</dbReference>
<sequence length="223" mass="25274">MKNDAHDIRHQPAYGLSEAARYVGLPAPTLRTWVAGRTDRDRFQPLIRPASREPLQLSFYNLVEAHVLRSLRTAHEVSMPDLRKALAYSEKELGIQRLLLRPELRTTAGEVFLDRYGKLINLTRSGQLAMREMLKRYLQRVEWDRWSFPVRLYPFLATGEQATMPIAIDPKIAFGRPILMRVGVSTAAIADRIDAGESVDGVADDYDLSPDEVQQAVLYARAA</sequence>
<dbReference type="Proteomes" id="UP000596827">
    <property type="component" value="Unassembled WGS sequence"/>
</dbReference>
<dbReference type="Gene3D" id="1.10.10.10">
    <property type="entry name" value="Winged helix-like DNA-binding domain superfamily/Winged helix DNA-binding domain"/>
    <property type="match status" value="1"/>
</dbReference>
<protein>
    <submittedName>
        <fullName evidence="1">DUF433 domain-containing protein</fullName>
    </submittedName>
</protein>
<dbReference type="Pfam" id="PF04255">
    <property type="entry name" value="DUF433"/>
    <property type="match status" value="1"/>
</dbReference>
<dbReference type="SUPFAM" id="SSF46689">
    <property type="entry name" value="Homeodomain-like"/>
    <property type="match status" value="1"/>
</dbReference>
<name>A0A923M6Z7_9BURK</name>
<organism evidence="1 2">
    <name type="scientific">Ramlibacter albus</name>
    <dbReference type="NCBI Taxonomy" id="2079448"/>
    <lineage>
        <taxon>Bacteria</taxon>
        <taxon>Pseudomonadati</taxon>
        <taxon>Pseudomonadota</taxon>
        <taxon>Betaproteobacteria</taxon>
        <taxon>Burkholderiales</taxon>
        <taxon>Comamonadaceae</taxon>
        <taxon>Ramlibacter</taxon>
    </lineage>
</organism>
<dbReference type="InterPro" id="IPR007367">
    <property type="entry name" value="DUF433"/>
</dbReference>
<proteinExistence type="predicted"/>
<evidence type="ECO:0000313" key="2">
    <source>
        <dbReference type="Proteomes" id="UP000596827"/>
    </source>
</evidence>